<feature type="region of interest" description="Disordered" evidence="1">
    <location>
        <begin position="37"/>
        <end position="70"/>
    </location>
</feature>
<evidence type="ECO:0000313" key="3">
    <source>
        <dbReference type="Proteomes" id="UP000239549"/>
    </source>
</evidence>
<reference evidence="3" key="1">
    <citation type="submission" date="2018-02" db="EMBL/GenBank/DDBJ databases">
        <title>Genome sequence of Desulfocucumis palustris strain NAW-5.</title>
        <authorList>
            <person name="Watanabe M."/>
            <person name="Kojima H."/>
            <person name="Fukui M."/>
        </authorList>
    </citation>
    <scope>NUCLEOTIDE SEQUENCE [LARGE SCALE GENOMIC DNA]</scope>
    <source>
        <strain evidence="3">NAW-5</strain>
    </source>
</reference>
<dbReference type="EMBL" id="BFAV01000121">
    <property type="protein sequence ID" value="GBF33821.1"/>
    <property type="molecule type" value="Genomic_DNA"/>
</dbReference>
<protein>
    <submittedName>
        <fullName evidence="2">Uncharacterized protein</fullName>
    </submittedName>
</protein>
<dbReference type="Proteomes" id="UP000239549">
    <property type="component" value="Unassembled WGS sequence"/>
</dbReference>
<name>A0A2L2XIS7_9FIRM</name>
<organism evidence="2 3">
    <name type="scientific">Desulfocucumis palustris</name>
    <dbReference type="NCBI Taxonomy" id="1898651"/>
    <lineage>
        <taxon>Bacteria</taxon>
        <taxon>Bacillati</taxon>
        <taxon>Bacillota</taxon>
        <taxon>Clostridia</taxon>
        <taxon>Eubacteriales</taxon>
        <taxon>Desulfocucumaceae</taxon>
        <taxon>Desulfocucumis</taxon>
    </lineage>
</organism>
<keyword evidence="3" id="KW-1185">Reference proteome</keyword>
<gene>
    <name evidence="2" type="ORF">DCCM_2932</name>
</gene>
<proteinExistence type="predicted"/>
<accession>A0A2L2XIS7</accession>
<comment type="caution">
    <text evidence="2">The sequence shown here is derived from an EMBL/GenBank/DDBJ whole genome shotgun (WGS) entry which is preliminary data.</text>
</comment>
<evidence type="ECO:0000313" key="2">
    <source>
        <dbReference type="EMBL" id="GBF33821.1"/>
    </source>
</evidence>
<dbReference type="AlphaFoldDB" id="A0A2L2XIS7"/>
<feature type="compositionally biased region" description="Polar residues" evidence="1">
    <location>
        <begin position="53"/>
        <end position="63"/>
    </location>
</feature>
<evidence type="ECO:0000256" key="1">
    <source>
        <dbReference type="SAM" id="MobiDB-lite"/>
    </source>
</evidence>
<sequence>MIISSFIADSRIFFPKTGASQRKGSNRIVNRTNPVRQKASMNKLHSRQDKENNFFTGLNNRNKSPGIKFT</sequence>